<dbReference type="AlphaFoldDB" id="A0A6A8G905"/>
<dbReference type="PANTHER" id="PTHR30290">
    <property type="entry name" value="PERIPLASMIC BINDING COMPONENT OF ABC TRANSPORTER"/>
    <property type="match status" value="1"/>
</dbReference>
<dbReference type="PIRSF" id="PIRSF002741">
    <property type="entry name" value="MppA"/>
    <property type="match status" value="1"/>
</dbReference>
<protein>
    <submittedName>
        <fullName evidence="6">Peptide ABC transporter substrate-binding protein</fullName>
    </submittedName>
</protein>
<keyword evidence="2" id="KW-0813">Transport</keyword>
<dbReference type="EMBL" id="WKJQ01000001">
    <property type="protein sequence ID" value="MRW97554.1"/>
    <property type="molecule type" value="Genomic_DNA"/>
</dbReference>
<dbReference type="SUPFAM" id="SSF53850">
    <property type="entry name" value="Periplasmic binding protein-like II"/>
    <property type="match status" value="1"/>
</dbReference>
<dbReference type="InterPro" id="IPR000914">
    <property type="entry name" value="SBP_5_dom"/>
</dbReference>
<accession>A0A6A8G905</accession>
<evidence type="ECO:0000256" key="1">
    <source>
        <dbReference type="ARBA" id="ARBA00005695"/>
    </source>
</evidence>
<dbReference type="Pfam" id="PF00496">
    <property type="entry name" value="SBP_bac_5"/>
    <property type="match status" value="1"/>
</dbReference>
<gene>
    <name evidence="6" type="ORF">GJR99_13350</name>
</gene>
<dbReference type="PROSITE" id="PS51318">
    <property type="entry name" value="TAT"/>
    <property type="match status" value="1"/>
</dbReference>
<evidence type="ECO:0000256" key="2">
    <source>
        <dbReference type="ARBA" id="ARBA00022448"/>
    </source>
</evidence>
<organism evidence="6 7">
    <name type="scientific">Haloferax marinum</name>
    <dbReference type="NCBI Taxonomy" id="2666143"/>
    <lineage>
        <taxon>Archaea</taxon>
        <taxon>Methanobacteriati</taxon>
        <taxon>Methanobacteriota</taxon>
        <taxon>Stenosarchaea group</taxon>
        <taxon>Halobacteria</taxon>
        <taxon>Halobacteriales</taxon>
        <taxon>Haloferacaceae</taxon>
        <taxon>Haloferax</taxon>
    </lineage>
</organism>
<sequence>MTDSNSHIGRRSYLKLAGGAAASAALAGCTGGGDEEETTTAAEETTTETGGEETTTSTPEESTEPFNVTITQGQMPSGLDPQDHRETPTDIVVLHAYDGVLTRDATGAMQTALATNYERIEGENAVRFDIREGVTFHNGEELTPEDVAFSINRVVDEDVSFASPQSDQLAGVASAEVIEGENAVKVNNSSLNPIVFSEFATYLDVMQQSWVEGNSKAFISQNMNGTGPFKLDSYTEDEEVVLSRYEDYWKEPAAVETLTFRAASEASTRVNQLLQGETDVIVNVPPQEVQRVNNNENTRVAAAPSTRIIYNAMRYDVEPFDSVKFRQAMNYAIDLESIVQNVLGGFGAQTSQPTLPEFVGHNEDLDPYPYDPEMAEQLVEESGYAGAEIELNTPVGRYLKDLEISQAVAGYIDELPNVSASVRQRDFGSLVDELLAGSIEERPHWFLIGWGEATFDGGLVMTALLSSEGLLTTWQNEEFDSLLEQAGNQSGDERDATLQEANTLAHEECPWIFLNQQFSVYGVNDSIAWEARSDERIDAYDMSLK</sequence>
<keyword evidence="7" id="KW-1185">Reference proteome</keyword>
<dbReference type="InterPro" id="IPR006311">
    <property type="entry name" value="TAT_signal"/>
</dbReference>
<feature type="region of interest" description="Disordered" evidence="4">
    <location>
        <begin position="26"/>
        <end position="83"/>
    </location>
</feature>
<dbReference type="Gene3D" id="3.10.105.10">
    <property type="entry name" value="Dipeptide-binding Protein, Domain 3"/>
    <property type="match status" value="1"/>
</dbReference>
<dbReference type="GO" id="GO:1904680">
    <property type="term" value="F:peptide transmembrane transporter activity"/>
    <property type="evidence" value="ECO:0007669"/>
    <property type="project" value="TreeGrafter"/>
</dbReference>
<dbReference type="GO" id="GO:0015833">
    <property type="term" value="P:peptide transport"/>
    <property type="evidence" value="ECO:0007669"/>
    <property type="project" value="TreeGrafter"/>
</dbReference>
<dbReference type="Gene3D" id="3.90.76.10">
    <property type="entry name" value="Dipeptide-binding Protein, Domain 1"/>
    <property type="match status" value="1"/>
</dbReference>
<keyword evidence="3" id="KW-0732">Signal</keyword>
<evidence type="ECO:0000256" key="3">
    <source>
        <dbReference type="ARBA" id="ARBA00022729"/>
    </source>
</evidence>
<reference evidence="6 7" key="1">
    <citation type="submission" date="2019-11" db="EMBL/GenBank/DDBJ databases">
        <title>Whole genome sequence of Haloferax sp. MBLA0078.</title>
        <authorList>
            <person name="Seo M.-J."/>
            <person name="Cho E.-S."/>
        </authorList>
    </citation>
    <scope>NUCLEOTIDE SEQUENCE [LARGE SCALE GENOMIC DNA]</scope>
    <source>
        <strain evidence="6 7">MBLA0078</strain>
    </source>
</reference>
<feature type="domain" description="Solute-binding protein family 5" evidence="5">
    <location>
        <begin position="110"/>
        <end position="467"/>
    </location>
</feature>
<comment type="similarity">
    <text evidence="1">Belongs to the bacterial solute-binding protein 5 family.</text>
</comment>
<name>A0A6A8G905_9EURY</name>
<dbReference type="InterPro" id="IPR039424">
    <property type="entry name" value="SBP_5"/>
</dbReference>
<dbReference type="PANTHER" id="PTHR30290:SF9">
    <property type="entry name" value="OLIGOPEPTIDE-BINDING PROTEIN APPA"/>
    <property type="match status" value="1"/>
</dbReference>
<dbReference type="Proteomes" id="UP000443423">
    <property type="component" value="Unassembled WGS sequence"/>
</dbReference>
<dbReference type="GO" id="GO:0043190">
    <property type="term" value="C:ATP-binding cassette (ABC) transporter complex"/>
    <property type="evidence" value="ECO:0007669"/>
    <property type="project" value="InterPro"/>
</dbReference>
<evidence type="ECO:0000256" key="4">
    <source>
        <dbReference type="SAM" id="MobiDB-lite"/>
    </source>
</evidence>
<dbReference type="GO" id="GO:0042597">
    <property type="term" value="C:periplasmic space"/>
    <property type="evidence" value="ECO:0007669"/>
    <property type="project" value="UniProtKB-ARBA"/>
</dbReference>
<dbReference type="RefSeq" id="WP_151112958.1">
    <property type="nucleotide sequence ID" value="NZ_WKJQ01000001.1"/>
</dbReference>
<evidence type="ECO:0000313" key="7">
    <source>
        <dbReference type="Proteomes" id="UP000443423"/>
    </source>
</evidence>
<feature type="compositionally biased region" description="Low complexity" evidence="4">
    <location>
        <begin position="39"/>
        <end position="60"/>
    </location>
</feature>
<dbReference type="OrthoDB" id="194307at2157"/>
<evidence type="ECO:0000313" key="6">
    <source>
        <dbReference type="EMBL" id="MRW97554.1"/>
    </source>
</evidence>
<proteinExistence type="inferred from homology"/>
<feature type="compositionally biased region" description="Polar residues" evidence="4">
    <location>
        <begin position="66"/>
        <end position="75"/>
    </location>
</feature>
<dbReference type="Gene3D" id="3.40.190.10">
    <property type="entry name" value="Periplasmic binding protein-like II"/>
    <property type="match status" value="1"/>
</dbReference>
<dbReference type="InterPro" id="IPR030678">
    <property type="entry name" value="Peptide/Ni-bd"/>
</dbReference>
<evidence type="ECO:0000259" key="5">
    <source>
        <dbReference type="Pfam" id="PF00496"/>
    </source>
</evidence>
<comment type="caution">
    <text evidence="6">The sequence shown here is derived from an EMBL/GenBank/DDBJ whole genome shotgun (WGS) entry which is preliminary data.</text>
</comment>